<gene>
    <name evidence="1" type="ORF">N1851_018763</name>
</gene>
<keyword evidence="2" id="KW-1185">Reference proteome</keyword>
<accession>A0AA47P046</accession>
<proteinExistence type="predicted"/>
<comment type="caution">
    <text evidence="1">The sequence shown here is derived from an EMBL/GenBank/DDBJ whole genome shotgun (WGS) entry which is preliminary data.</text>
</comment>
<dbReference type="PANTHER" id="PTHR47501:SF7">
    <property type="entry name" value="TRANSPOSASE"/>
    <property type="match status" value="1"/>
</dbReference>
<protein>
    <submittedName>
        <fullName evidence="1">Uncharacterized protein</fullName>
    </submittedName>
</protein>
<dbReference type="Proteomes" id="UP001174136">
    <property type="component" value="Unassembled WGS sequence"/>
</dbReference>
<evidence type="ECO:0000313" key="2">
    <source>
        <dbReference type="Proteomes" id="UP001174136"/>
    </source>
</evidence>
<dbReference type="EMBL" id="JAOPHQ010003434">
    <property type="protein sequence ID" value="KAK0143118.1"/>
    <property type="molecule type" value="Genomic_DNA"/>
</dbReference>
<dbReference type="SUPFAM" id="SSF53098">
    <property type="entry name" value="Ribonuclease H-like"/>
    <property type="match status" value="1"/>
</dbReference>
<name>A0AA47P046_MERPO</name>
<dbReference type="PANTHER" id="PTHR47501">
    <property type="entry name" value="TRANSPOSASE-RELATED"/>
    <property type="match status" value="1"/>
</dbReference>
<organism evidence="1 2">
    <name type="scientific">Merluccius polli</name>
    <name type="common">Benguela hake</name>
    <name type="synonym">Merluccius cadenati</name>
    <dbReference type="NCBI Taxonomy" id="89951"/>
    <lineage>
        <taxon>Eukaryota</taxon>
        <taxon>Metazoa</taxon>
        <taxon>Chordata</taxon>
        <taxon>Craniata</taxon>
        <taxon>Vertebrata</taxon>
        <taxon>Euteleostomi</taxon>
        <taxon>Actinopterygii</taxon>
        <taxon>Neopterygii</taxon>
        <taxon>Teleostei</taxon>
        <taxon>Neoteleostei</taxon>
        <taxon>Acanthomorphata</taxon>
        <taxon>Zeiogadaria</taxon>
        <taxon>Gadariae</taxon>
        <taxon>Gadiformes</taxon>
        <taxon>Gadoidei</taxon>
        <taxon>Merlucciidae</taxon>
        <taxon>Merluccius</taxon>
    </lineage>
</organism>
<evidence type="ECO:0000313" key="1">
    <source>
        <dbReference type="EMBL" id="KAK0143118.1"/>
    </source>
</evidence>
<reference evidence="1" key="1">
    <citation type="journal article" date="2023" name="Front. Mar. Sci.">
        <title>A new Merluccius polli reference genome to investigate the effects of global change in West African waters.</title>
        <authorList>
            <person name="Mateo J.L."/>
            <person name="Blanco-Fernandez C."/>
            <person name="Garcia-Vazquez E."/>
            <person name="Machado-Schiaffino G."/>
        </authorList>
    </citation>
    <scope>NUCLEOTIDE SEQUENCE</scope>
    <source>
        <strain evidence="1">C29</strain>
        <tissue evidence="1">Fin</tissue>
    </source>
</reference>
<dbReference type="InterPro" id="IPR012337">
    <property type="entry name" value="RNaseH-like_sf"/>
</dbReference>
<dbReference type="AlphaFoldDB" id="A0AA47P046"/>
<sequence length="158" mass="17688">MQPISTVESLAFRELVSKIPVRGRDGAGPAPGRKTFSRYLDNEYANMESQLKNTFDELEHVSTTADIWTAHNKSFIGVTAHWINPHNMRREKAALACRRFKGGRHTYDTIASELDSINSSHGLSFKITATVTDNGSNFVKAFQVYQLPPESDDSVKNK</sequence>